<evidence type="ECO:0000313" key="2">
    <source>
        <dbReference type="Proteomes" id="UP000265520"/>
    </source>
</evidence>
<accession>A0A392VCK5</accession>
<reference evidence="1 2" key="1">
    <citation type="journal article" date="2018" name="Front. Plant Sci.">
        <title>Red Clover (Trifolium pratense) and Zigzag Clover (T. medium) - A Picture of Genomic Similarities and Differences.</title>
        <authorList>
            <person name="Dluhosova J."/>
            <person name="Istvanek J."/>
            <person name="Nedelnik J."/>
            <person name="Repkova J."/>
        </authorList>
    </citation>
    <scope>NUCLEOTIDE SEQUENCE [LARGE SCALE GENOMIC DNA]</scope>
    <source>
        <strain evidence="2">cv. 10/8</strain>
        <tissue evidence="1">Leaf</tissue>
    </source>
</reference>
<name>A0A392VCK5_9FABA</name>
<evidence type="ECO:0000313" key="1">
    <source>
        <dbReference type="EMBL" id="MCI84969.1"/>
    </source>
</evidence>
<dbReference type="EMBL" id="LXQA011103652">
    <property type="protein sequence ID" value="MCI84969.1"/>
    <property type="molecule type" value="Genomic_DNA"/>
</dbReference>
<dbReference type="AlphaFoldDB" id="A0A392VCK5"/>
<organism evidence="1 2">
    <name type="scientific">Trifolium medium</name>
    <dbReference type="NCBI Taxonomy" id="97028"/>
    <lineage>
        <taxon>Eukaryota</taxon>
        <taxon>Viridiplantae</taxon>
        <taxon>Streptophyta</taxon>
        <taxon>Embryophyta</taxon>
        <taxon>Tracheophyta</taxon>
        <taxon>Spermatophyta</taxon>
        <taxon>Magnoliopsida</taxon>
        <taxon>eudicotyledons</taxon>
        <taxon>Gunneridae</taxon>
        <taxon>Pentapetalae</taxon>
        <taxon>rosids</taxon>
        <taxon>fabids</taxon>
        <taxon>Fabales</taxon>
        <taxon>Fabaceae</taxon>
        <taxon>Papilionoideae</taxon>
        <taxon>50 kb inversion clade</taxon>
        <taxon>NPAAA clade</taxon>
        <taxon>Hologalegina</taxon>
        <taxon>IRL clade</taxon>
        <taxon>Trifolieae</taxon>
        <taxon>Trifolium</taxon>
    </lineage>
</organism>
<dbReference type="Proteomes" id="UP000265520">
    <property type="component" value="Unassembled WGS sequence"/>
</dbReference>
<keyword evidence="2" id="KW-1185">Reference proteome</keyword>
<proteinExistence type="predicted"/>
<sequence length="34" mass="3628">MCMDLDPSELVDDVGPVVCEVTSRARALSESSCL</sequence>
<comment type="caution">
    <text evidence="1">The sequence shown here is derived from an EMBL/GenBank/DDBJ whole genome shotgun (WGS) entry which is preliminary data.</text>
</comment>
<feature type="non-terminal residue" evidence="1">
    <location>
        <position position="34"/>
    </location>
</feature>
<protein>
    <submittedName>
        <fullName evidence="1">Uncharacterized protein</fullName>
    </submittedName>
</protein>